<feature type="transmembrane region" description="Helical" evidence="1">
    <location>
        <begin position="40"/>
        <end position="58"/>
    </location>
</feature>
<protein>
    <submittedName>
        <fullName evidence="2">Uncharacterized protein</fullName>
    </submittedName>
</protein>
<organism evidence="2 3">
    <name type="scientific">Vibrio coralliilyticus</name>
    <dbReference type="NCBI Taxonomy" id="190893"/>
    <lineage>
        <taxon>Bacteria</taxon>
        <taxon>Pseudomonadati</taxon>
        <taxon>Pseudomonadota</taxon>
        <taxon>Gammaproteobacteria</taxon>
        <taxon>Vibrionales</taxon>
        <taxon>Vibrionaceae</taxon>
        <taxon>Vibrio</taxon>
    </lineage>
</organism>
<reference evidence="2 3" key="1">
    <citation type="submission" date="2019-09" db="EMBL/GenBank/DDBJ databases">
        <title>Draft genome sequencing and comparative genomics of hatchery-associated Vibrios.</title>
        <authorList>
            <person name="Kehlet-Delgado H."/>
            <person name="Mueller R.S."/>
        </authorList>
    </citation>
    <scope>NUCLEOTIDE SEQUENCE [LARGE SCALE GENOMIC DNA]</scope>
    <source>
        <strain evidence="2 3">09-121-3</strain>
    </source>
</reference>
<dbReference type="RefSeq" id="WP_171353740.1">
    <property type="nucleotide sequence ID" value="NZ_VTXP01000015.1"/>
</dbReference>
<feature type="transmembrane region" description="Helical" evidence="1">
    <location>
        <begin position="9"/>
        <end position="28"/>
    </location>
</feature>
<dbReference type="AlphaFoldDB" id="A0AAP6ZPX2"/>
<keyword evidence="1" id="KW-1133">Transmembrane helix</keyword>
<evidence type="ECO:0000256" key="1">
    <source>
        <dbReference type="SAM" id="Phobius"/>
    </source>
</evidence>
<evidence type="ECO:0000313" key="2">
    <source>
        <dbReference type="EMBL" id="NOJ25242.1"/>
    </source>
</evidence>
<dbReference type="Proteomes" id="UP000576645">
    <property type="component" value="Unassembled WGS sequence"/>
</dbReference>
<dbReference type="EMBL" id="VTXP01000015">
    <property type="protein sequence ID" value="NOJ25242.1"/>
    <property type="molecule type" value="Genomic_DNA"/>
</dbReference>
<proteinExistence type="predicted"/>
<keyword evidence="1" id="KW-0812">Transmembrane</keyword>
<feature type="transmembrane region" description="Helical" evidence="1">
    <location>
        <begin position="104"/>
        <end position="124"/>
    </location>
</feature>
<sequence length="137" mass="14735">MRDNVINGFLNILTLILIGAAIGGLCAISGDGLERIGADAYSWSAYAGVLTGFVVFKIRKAKGYAAGDKVELKLINAAFPVAVCPFFIGFLVDDPELLEAMSSDLFVIFIYLLVFLSVSSLGLISTERKAVNRVNRI</sequence>
<gene>
    <name evidence="2" type="ORF">F0238_21185</name>
</gene>
<feature type="transmembrane region" description="Helical" evidence="1">
    <location>
        <begin position="70"/>
        <end position="92"/>
    </location>
</feature>
<keyword evidence="1" id="KW-0472">Membrane</keyword>
<evidence type="ECO:0000313" key="3">
    <source>
        <dbReference type="Proteomes" id="UP000576645"/>
    </source>
</evidence>
<name>A0AAP6ZPX2_9VIBR</name>
<accession>A0AAP6ZPX2</accession>
<comment type="caution">
    <text evidence="2">The sequence shown here is derived from an EMBL/GenBank/DDBJ whole genome shotgun (WGS) entry which is preliminary data.</text>
</comment>